<dbReference type="STRING" id="34097.SAMN02745150_01061"/>
<dbReference type="PRINTS" id="PR01006">
    <property type="entry name" value="FLGHOOKFLIE"/>
</dbReference>
<accession>A0A1I1EHX4</accession>
<dbReference type="InterPro" id="IPR001624">
    <property type="entry name" value="FliE"/>
</dbReference>
<keyword evidence="5" id="KW-0966">Cell projection</keyword>
<evidence type="ECO:0000256" key="3">
    <source>
        <dbReference type="ARBA" id="ARBA00023143"/>
    </source>
</evidence>
<evidence type="ECO:0000256" key="4">
    <source>
        <dbReference type="NCBIfam" id="TIGR00205"/>
    </source>
</evidence>
<dbReference type="GO" id="GO:0009425">
    <property type="term" value="C:bacterial-type flagellum basal body"/>
    <property type="evidence" value="ECO:0007669"/>
    <property type="project" value="UniProtKB-SubCell"/>
</dbReference>
<keyword evidence="5" id="KW-0969">Cilium</keyword>
<gene>
    <name evidence="5" type="ORF">SAMN02745150_01061</name>
</gene>
<dbReference type="AlphaFoldDB" id="A0A1I1EHX4"/>
<dbReference type="PANTHER" id="PTHR34653:SF1">
    <property type="entry name" value="FLAGELLAR HOOK-BASAL BODY COMPLEX PROTEIN FLIE"/>
    <property type="match status" value="1"/>
</dbReference>
<evidence type="ECO:0000313" key="6">
    <source>
        <dbReference type="Proteomes" id="UP000240042"/>
    </source>
</evidence>
<protein>
    <recommendedName>
        <fullName evidence="4">Flagellar hook-basal body complex protein FliE</fullName>
    </recommendedName>
</protein>
<evidence type="ECO:0000313" key="5">
    <source>
        <dbReference type="EMBL" id="SFB84988.1"/>
    </source>
</evidence>
<dbReference type="Pfam" id="PF02049">
    <property type="entry name" value="FliE"/>
    <property type="match status" value="1"/>
</dbReference>
<dbReference type="GO" id="GO:0003774">
    <property type="term" value="F:cytoskeletal motor activity"/>
    <property type="evidence" value="ECO:0007669"/>
    <property type="project" value="InterPro"/>
</dbReference>
<proteinExistence type="inferred from homology"/>
<comment type="subcellular location">
    <subcellularLocation>
        <location evidence="1">Bacterial flagellum basal body</location>
    </subcellularLocation>
</comment>
<keyword evidence="3" id="KW-0975">Bacterial flagellum</keyword>
<sequence length="104" mass="11771">MEFSSIREALQMNTTDTRHLKKTIKSSDQNTEQSFAEIFFKAIEKTNKDQHKADDLQQAAILSPDTVNIADIMIATEKARLSVGMLKAITERAARAYTEILNIR</sequence>
<dbReference type="GO" id="GO:0071973">
    <property type="term" value="P:bacterial-type flagellum-dependent cell motility"/>
    <property type="evidence" value="ECO:0007669"/>
    <property type="project" value="InterPro"/>
</dbReference>
<evidence type="ECO:0000256" key="2">
    <source>
        <dbReference type="ARBA" id="ARBA00009272"/>
    </source>
</evidence>
<name>A0A1I1EHX4_BREAD</name>
<dbReference type="NCBIfam" id="TIGR00205">
    <property type="entry name" value="fliE"/>
    <property type="match status" value="1"/>
</dbReference>
<reference evidence="6" key="1">
    <citation type="submission" date="2016-10" db="EMBL/GenBank/DDBJ databases">
        <authorList>
            <person name="Varghese N."/>
            <person name="Submissions S."/>
        </authorList>
    </citation>
    <scope>NUCLEOTIDE SEQUENCE [LARGE SCALE GENOMIC DNA]</scope>
    <source>
        <strain evidence="6">ATCC 43811</strain>
    </source>
</reference>
<dbReference type="Proteomes" id="UP000240042">
    <property type="component" value="Unassembled WGS sequence"/>
</dbReference>
<dbReference type="EMBL" id="FOKY01000011">
    <property type="protein sequence ID" value="SFB84988.1"/>
    <property type="molecule type" value="Genomic_DNA"/>
</dbReference>
<dbReference type="PANTHER" id="PTHR34653">
    <property type="match status" value="1"/>
</dbReference>
<keyword evidence="6" id="KW-1185">Reference proteome</keyword>
<evidence type="ECO:0000256" key="1">
    <source>
        <dbReference type="ARBA" id="ARBA00004117"/>
    </source>
</evidence>
<keyword evidence="5" id="KW-0282">Flagellum</keyword>
<dbReference type="GO" id="GO:0005198">
    <property type="term" value="F:structural molecule activity"/>
    <property type="evidence" value="ECO:0007669"/>
    <property type="project" value="UniProtKB-UniRule"/>
</dbReference>
<comment type="similarity">
    <text evidence="2">Belongs to the FliE family.</text>
</comment>
<organism evidence="5 6">
    <name type="scientific">Brevinema andersonii</name>
    <dbReference type="NCBI Taxonomy" id="34097"/>
    <lineage>
        <taxon>Bacteria</taxon>
        <taxon>Pseudomonadati</taxon>
        <taxon>Spirochaetota</taxon>
        <taxon>Spirochaetia</taxon>
        <taxon>Brevinematales</taxon>
        <taxon>Brevinemataceae</taxon>
        <taxon>Brevinema</taxon>
    </lineage>
</organism>
<dbReference type="RefSeq" id="WP_092319367.1">
    <property type="nucleotide sequence ID" value="NZ_FOKY01000011.1"/>
</dbReference>